<dbReference type="PANTHER" id="PTHR45090">
    <property type="entry name" value="CHAPERONE PROTEIN DNAJ 20 CHLOROPLASTIC"/>
    <property type="match status" value="1"/>
</dbReference>
<evidence type="ECO:0000256" key="1">
    <source>
        <dbReference type="SAM" id="MobiDB-lite"/>
    </source>
</evidence>
<organism evidence="2 3">
    <name type="scientific">Citrullus colocynthis</name>
    <name type="common">colocynth</name>
    <dbReference type="NCBI Taxonomy" id="252529"/>
    <lineage>
        <taxon>Eukaryota</taxon>
        <taxon>Viridiplantae</taxon>
        <taxon>Streptophyta</taxon>
        <taxon>Embryophyta</taxon>
        <taxon>Tracheophyta</taxon>
        <taxon>Spermatophyta</taxon>
        <taxon>Magnoliopsida</taxon>
        <taxon>eudicotyledons</taxon>
        <taxon>Gunneridae</taxon>
        <taxon>Pentapetalae</taxon>
        <taxon>rosids</taxon>
        <taxon>fabids</taxon>
        <taxon>Cucurbitales</taxon>
        <taxon>Cucurbitaceae</taxon>
        <taxon>Benincaseae</taxon>
        <taxon>Citrullus</taxon>
    </lineage>
</organism>
<gene>
    <name evidence="2" type="ORF">CITCOLO1_LOCUS21748</name>
</gene>
<reference evidence="2 3" key="1">
    <citation type="submission" date="2024-03" db="EMBL/GenBank/DDBJ databases">
        <authorList>
            <person name="Gkanogiannis A."/>
            <person name="Becerra Lopez-Lavalle L."/>
        </authorList>
    </citation>
    <scope>NUCLEOTIDE SEQUENCE [LARGE SCALE GENOMIC DNA]</scope>
</reference>
<sequence length="77" mass="9327">MRALYDRDMARGLHLAFSTRRRGYNHEEIEEKSGWKNRWQDQLSGLKRRSMKRDSGANMSWGARMRRQRDELQDEDV</sequence>
<dbReference type="Proteomes" id="UP001642487">
    <property type="component" value="Chromosome 9"/>
</dbReference>
<protein>
    <submittedName>
        <fullName evidence="2">Uncharacterized protein</fullName>
    </submittedName>
</protein>
<dbReference type="EMBL" id="OZ021743">
    <property type="protein sequence ID" value="CAK9329304.1"/>
    <property type="molecule type" value="Genomic_DNA"/>
</dbReference>
<proteinExistence type="predicted"/>
<dbReference type="InterPro" id="IPR053232">
    <property type="entry name" value="DnaJ_C/III_chloroplastic"/>
</dbReference>
<name>A0ABP0Z9Y5_9ROSI</name>
<accession>A0ABP0Z9Y5</accession>
<feature type="region of interest" description="Disordered" evidence="1">
    <location>
        <begin position="46"/>
        <end position="77"/>
    </location>
</feature>
<dbReference type="PANTHER" id="PTHR45090:SF4">
    <property type="entry name" value="J DOMAIN-CONTAINING PROTEIN"/>
    <property type="match status" value="1"/>
</dbReference>
<evidence type="ECO:0000313" key="2">
    <source>
        <dbReference type="EMBL" id="CAK9329304.1"/>
    </source>
</evidence>
<keyword evidence="3" id="KW-1185">Reference proteome</keyword>
<evidence type="ECO:0000313" key="3">
    <source>
        <dbReference type="Proteomes" id="UP001642487"/>
    </source>
</evidence>